<accession>A0A5N5SPY9</accession>
<sequence>NNHKDVYNNINNNNNHNRNDSKSNKIQLQNIVHTKNRCIIVLNSNARDQDKIHGHQGSLNQLQLSNGNHSLLNRDQIVHDIRNAEKSDEKHPISRGHSDAQDKSNEKRNINGHDRYIRSYNNAYHMGKYQNRNSHYNPHEDHRSHADLHRSREDHHHLSRNHDNPYLSQDENLHHLPQNDRHLQNDHHHRKDFHFREEGILIFKIILPKSDDDEHAHEILVHESRISSSNQDGENDFEFPDKIVKDGQVFYRHGANPIDNHPPPEDEIFDKEQSDGNFKIFKEMSHENAEPGNDNLSKGFNLLLNHVRQAQENTPSISAAIAGAAIRGNSKGSFSHVIGSAIKGGYFAASAKGYDDKGGSIHSHIQGTGNGAGGGASAIAPGRDGEAFIQVDNSDNGLSIGQSSTHNGEAFVIADVDKDSQYHYEKGDNTSSFNDKYKNDSNSFSFGEAKSKLYSPDESKNNADPFENKNIPKYHSDLNNNSQRKPFGMGLIDNIMEKVHQPGAEGYNKKTLQNESSITEN</sequence>
<dbReference type="Proteomes" id="UP000326759">
    <property type="component" value="Unassembled WGS sequence"/>
</dbReference>
<reference evidence="2 3" key="1">
    <citation type="journal article" date="2019" name="PLoS Biol.">
        <title>Sex chromosomes control vertical transmission of feminizing Wolbachia symbionts in an isopod.</title>
        <authorList>
            <person name="Becking T."/>
            <person name="Chebbi M.A."/>
            <person name="Giraud I."/>
            <person name="Moumen B."/>
            <person name="Laverre T."/>
            <person name="Caubet Y."/>
            <person name="Peccoud J."/>
            <person name="Gilbert C."/>
            <person name="Cordaux R."/>
        </authorList>
    </citation>
    <scope>NUCLEOTIDE SEQUENCE [LARGE SCALE GENOMIC DNA]</scope>
    <source>
        <strain evidence="2">ANa2</strain>
        <tissue evidence="2">Whole body excluding digestive tract and cuticle</tissue>
    </source>
</reference>
<feature type="non-terminal residue" evidence="2">
    <location>
        <position position="1"/>
    </location>
</feature>
<organism evidence="2 3">
    <name type="scientific">Armadillidium nasatum</name>
    <dbReference type="NCBI Taxonomy" id="96803"/>
    <lineage>
        <taxon>Eukaryota</taxon>
        <taxon>Metazoa</taxon>
        <taxon>Ecdysozoa</taxon>
        <taxon>Arthropoda</taxon>
        <taxon>Crustacea</taxon>
        <taxon>Multicrustacea</taxon>
        <taxon>Malacostraca</taxon>
        <taxon>Eumalacostraca</taxon>
        <taxon>Peracarida</taxon>
        <taxon>Isopoda</taxon>
        <taxon>Oniscidea</taxon>
        <taxon>Crinocheta</taxon>
        <taxon>Armadillidiidae</taxon>
        <taxon>Armadillidium</taxon>
    </lineage>
</organism>
<feature type="compositionally biased region" description="Basic and acidic residues" evidence="1">
    <location>
        <begin position="137"/>
        <end position="163"/>
    </location>
</feature>
<feature type="region of interest" description="Disordered" evidence="1">
    <location>
        <begin position="502"/>
        <end position="521"/>
    </location>
</feature>
<gene>
    <name evidence="2" type="ORF">Anas_11473</name>
</gene>
<feature type="region of interest" description="Disordered" evidence="1">
    <location>
        <begin position="1"/>
        <end position="23"/>
    </location>
</feature>
<feature type="compositionally biased region" description="Basic and acidic residues" evidence="1">
    <location>
        <begin position="452"/>
        <end position="461"/>
    </location>
</feature>
<evidence type="ECO:0000313" key="2">
    <source>
        <dbReference type="EMBL" id="KAB7495679.1"/>
    </source>
</evidence>
<feature type="non-terminal residue" evidence="2">
    <location>
        <position position="521"/>
    </location>
</feature>
<keyword evidence="3" id="KW-1185">Reference proteome</keyword>
<feature type="region of interest" description="Disordered" evidence="1">
    <location>
        <begin position="129"/>
        <end position="172"/>
    </location>
</feature>
<feature type="compositionally biased region" description="Polar residues" evidence="1">
    <location>
        <begin position="510"/>
        <end position="521"/>
    </location>
</feature>
<dbReference type="AlphaFoldDB" id="A0A5N5SPY9"/>
<feature type="region of interest" description="Disordered" evidence="1">
    <location>
        <begin position="452"/>
        <end position="489"/>
    </location>
</feature>
<feature type="compositionally biased region" description="Low complexity" evidence="1">
    <location>
        <begin position="7"/>
        <end position="16"/>
    </location>
</feature>
<feature type="region of interest" description="Disordered" evidence="1">
    <location>
        <begin position="84"/>
        <end position="116"/>
    </location>
</feature>
<proteinExistence type="predicted"/>
<name>A0A5N5SPY9_9CRUS</name>
<protein>
    <submittedName>
        <fullName evidence="2">Uncharacterized protein</fullName>
    </submittedName>
</protein>
<evidence type="ECO:0000313" key="3">
    <source>
        <dbReference type="Proteomes" id="UP000326759"/>
    </source>
</evidence>
<evidence type="ECO:0000256" key="1">
    <source>
        <dbReference type="SAM" id="MobiDB-lite"/>
    </source>
</evidence>
<dbReference type="EMBL" id="SEYY01022267">
    <property type="protein sequence ID" value="KAB7495679.1"/>
    <property type="molecule type" value="Genomic_DNA"/>
</dbReference>
<comment type="caution">
    <text evidence="2">The sequence shown here is derived from an EMBL/GenBank/DDBJ whole genome shotgun (WGS) entry which is preliminary data.</text>
</comment>